<dbReference type="GO" id="GO:0071949">
    <property type="term" value="F:FAD binding"/>
    <property type="evidence" value="ECO:0007669"/>
    <property type="project" value="InterPro"/>
</dbReference>
<reference evidence="2 3" key="1">
    <citation type="submission" date="2015-09" db="EMBL/GenBank/DDBJ databases">
        <title>Draft Genome Sequence of Bradyrhizobium manausense Strain BR 3351T, a Novel Symbiotic Nitrogen-Fixing Alphaproteobacterium Isolated from Brazilian Amazon Rain Forest.</title>
        <authorList>
            <person name="De Araujo J.L."/>
            <person name="Zilli J.E."/>
        </authorList>
    </citation>
    <scope>NUCLEOTIDE SEQUENCE [LARGE SCALE GENOMIC DNA]</scope>
    <source>
        <strain evidence="2 3">BR3351</strain>
    </source>
</reference>
<keyword evidence="3" id="KW-1185">Reference proteome</keyword>
<dbReference type="STRING" id="989370.AOQ71_16005"/>
<dbReference type="Pfam" id="PF04940">
    <property type="entry name" value="BLUF"/>
    <property type="match status" value="1"/>
</dbReference>
<dbReference type="InterPro" id="IPR007024">
    <property type="entry name" value="BLUF_domain"/>
</dbReference>
<name>A0A0R3DSB8_9BRAD</name>
<dbReference type="EMBL" id="LJYG01000062">
    <property type="protein sequence ID" value="KRQ12648.1"/>
    <property type="molecule type" value="Genomic_DNA"/>
</dbReference>
<dbReference type="Proteomes" id="UP000051936">
    <property type="component" value="Unassembled WGS sequence"/>
</dbReference>
<sequence length="145" mass="16127">MGCSGRRTMLFRLIYHSRNLLRRSSGSSELLKIVRSAERNNLALALTGALLFDKHHFVQVLEGDRSKVTSLFIRISQDPRHEALSIIEAKDVTERVFPNWSMALIERPSDAPLDLAALSGDQLLDFLRNQLAGSSGSIAVAVPVW</sequence>
<dbReference type="AlphaFoldDB" id="A0A0R3DSB8"/>
<dbReference type="PROSITE" id="PS50925">
    <property type="entry name" value="BLUF"/>
    <property type="match status" value="1"/>
</dbReference>
<comment type="caution">
    <text evidence="2">The sequence shown here is derived from an EMBL/GenBank/DDBJ whole genome shotgun (WGS) entry which is preliminary data.</text>
</comment>
<evidence type="ECO:0000313" key="3">
    <source>
        <dbReference type="Proteomes" id="UP000051936"/>
    </source>
</evidence>
<protein>
    <recommendedName>
        <fullName evidence="1">BLUF domain-containing protein</fullName>
    </recommendedName>
</protein>
<dbReference type="Gene3D" id="3.30.70.100">
    <property type="match status" value="1"/>
</dbReference>
<proteinExistence type="predicted"/>
<dbReference type="InterPro" id="IPR036046">
    <property type="entry name" value="Acylphosphatase-like_dom_sf"/>
</dbReference>
<evidence type="ECO:0000313" key="2">
    <source>
        <dbReference type="EMBL" id="KRQ12648.1"/>
    </source>
</evidence>
<accession>A0A0R3DSB8</accession>
<evidence type="ECO:0000259" key="1">
    <source>
        <dbReference type="PROSITE" id="PS50925"/>
    </source>
</evidence>
<dbReference type="GO" id="GO:0009882">
    <property type="term" value="F:blue light photoreceptor activity"/>
    <property type="evidence" value="ECO:0007669"/>
    <property type="project" value="InterPro"/>
</dbReference>
<feature type="domain" description="BLUF" evidence="1">
    <location>
        <begin position="10"/>
        <end position="103"/>
    </location>
</feature>
<gene>
    <name evidence="2" type="ORF">AOQ71_16005</name>
</gene>
<dbReference type="SMART" id="SM01034">
    <property type="entry name" value="BLUF"/>
    <property type="match status" value="1"/>
</dbReference>
<organism evidence="2 3">
    <name type="scientific">Bradyrhizobium manausense</name>
    <dbReference type="NCBI Taxonomy" id="989370"/>
    <lineage>
        <taxon>Bacteria</taxon>
        <taxon>Pseudomonadati</taxon>
        <taxon>Pseudomonadota</taxon>
        <taxon>Alphaproteobacteria</taxon>
        <taxon>Hyphomicrobiales</taxon>
        <taxon>Nitrobacteraceae</taxon>
        <taxon>Bradyrhizobium</taxon>
    </lineage>
</organism>
<dbReference type="SUPFAM" id="SSF54975">
    <property type="entry name" value="Acylphosphatase/BLUF domain-like"/>
    <property type="match status" value="1"/>
</dbReference>